<dbReference type="Pfam" id="PF06985">
    <property type="entry name" value="HET"/>
    <property type="match status" value="1"/>
</dbReference>
<dbReference type="Proteomes" id="UP000183809">
    <property type="component" value="Unassembled WGS sequence"/>
</dbReference>
<comment type="caution">
    <text evidence="2">The sequence shown here is derived from an EMBL/GenBank/DDBJ whole genome shotgun (WGS) entry which is preliminary data.</text>
</comment>
<sequence length="584" mass="66078">MTLQSDTNIGSDQQWENDFRYRPLRTDKHEIRLIHVQAQPRIDDFVRCTLRHAVIDELPEYTALSYVWGDRNTTARIILDEHEFQVTANLESALRHLAMDCNTNGEAEIAMWVDAVCIDQSNVSERTHQVSQIDKVYKEASQTIVWLGPSSDDSSLALDSLRKMSRTVQQKLFGQIKSWSHFRFNKSPLPGSRGFVVQRALDAILKDLCDRNFRVFNALASLFDRAWFRRVWVIQERVLSIDPVLVCGDDFITWHQFYMGFWVLCGARDYLNMVNDAALAECPSLASLLTSKLMNVTPVAYAAADQPLINLLTVLYGNSNEVRLQASDERDYIFSLLGLVDAHYSPEIRADYSRDWNTVRTEHFICTGNVTSALGAFLGTGLRKENASAAAKWTDQALYDESFDSQNHLHLSAVYVDSISKPGQILLEPCDILNWLRGLRHLLGHGGEAYNTEEAVSEALWRTPIADRALMHNYETARASEHTRQSYLALLSGTVSPGVQYADIVRDKLHGRRPFRTARGFLGIGPEHLSEQDSIWILPGAHVPLVLRDVGQAQWLVVGEAYVHGIMDGEALEKTPEFQNIELV</sequence>
<evidence type="ECO:0000313" key="3">
    <source>
        <dbReference type="Proteomes" id="UP000183809"/>
    </source>
</evidence>
<dbReference type="AlphaFoldDB" id="A0A1J9S094"/>
<dbReference type="GeneID" id="31014760"/>
<proteinExistence type="predicted"/>
<dbReference type="InterPro" id="IPR052895">
    <property type="entry name" value="HetReg/Transcr_Mod"/>
</dbReference>
<dbReference type="InterPro" id="IPR010730">
    <property type="entry name" value="HET"/>
</dbReference>
<dbReference type="OrthoDB" id="3553147at2759"/>
<accession>A0A1J9S094</accession>
<dbReference type="PANTHER" id="PTHR24148">
    <property type="entry name" value="ANKYRIN REPEAT DOMAIN-CONTAINING PROTEIN 39 HOMOLOG-RELATED"/>
    <property type="match status" value="1"/>
</dbReference>
<reference evidence="2 3" key="1">
    <citation type="submission" date="2016-10" db="EMBL/GenBank/DDBJ databases">
        <title>Proteomics and genomics reveal pathogen-plant mechanisms compatible with a hemibiotrophic lifestyle of Diplodia corticola.</title>
        <authorList>
            <person name="Fernandes I."/>
            <person name="De Jonge R."/>
            <person name="Van De Peer Y."/>
            <person name="Devreese B."/>
            <person name="Alves A."/>
            <person name="Esteves A.C."/>
        </authorList>
    </citation>
    <scope>NUCLEOTIDE SEQUENCE [LARGE SCALE GENOMIC DNA]</scope>
    <source>
        <strain evidence="2 3">CBS 112549</strain>
    </source>
</reference>
<keyword evidence="3" id="KW-1185">Reference proteome</keyword>
<organism evidence="2 3">
    <name type="scientific">Diplodia corticola</name>
    <dbReference type="NCBI Taxonomy" id="236234"/>
    <lineage>
        <taxon>Eukaryota</taxon>
        <taxon>Fungi</taxon>
        <taxon>Dikarya</taxon>
        <taxon>Ascomycota</taxon>
        <taxon>Pezizomycotina</taxon>
        <taxon>Dothideomycetes</taxon>
        <taxon>Dothideomycetes incertae sedis</taxon>
        <taxon>Botryosphaeriales</taxon>
        <taxon>Botryosphaeriaceae</taxon>
        <taxon>Diplodia</taxon>
    </lineage>
</organism>
<dbReference type="Pfam" id="PF26639">
    <property type="entry name" value="Het-6_barrel"/>
    <property type="match status" value="1"/>
</dbReference>
<evidence type="ECO:0000313" key="2">
    <source>
        <dbReference type="EMBL" id="OJD33101.1"/>
    </source>
</evidence>
<evidence type="ECO:0000259" key="1">
    <source>
        <dbReference type="Pfam" id="PF06985"/>
    </source>
</evidence>
<name>A0A1J9S094_9PEZI</name>
<protein>
    <submittedName>
        <fullName evidence="2">Ankyrin and het domain-containing protein</fullName>
    </submittedName>
</protein>
<feature type="domain" description="Heterokaryon incompatibility" evidence="1">
    <location>
        <begin position="61"/>
        <end position="236"/>
    </location>
</feature>
<dbReference type="PANTHER" id="PTHR24148:SF73">
    <property type="entry name" value="HET DOMAIN PROTEIN (AFU_ORTHOLOGUE AFUA_8G01020)"/>
    <property type="match status" value="1"/>
</dbReference>
<dbReference type="EMBL" id="MNUE01000033">
    <property type="protein sequence ID" value="OJD33101.1"/>
    <property type="molecule type" value="Genomic_DNA"/>
</dbReference>
<dbReference type="RefSeq" id="XP_020129361.1">
    <property type="nucleotide sequence ID" value="XM_020274499.1"/>
</dbReference>
<gene>
    <name evidence="2" type="ORF">BKCO1_33000102</name>
</gene>